<organism evidence="1 2">
    <name type="scientific">Tannerella forsythia</name>
    <name type="common">Bacteroides forsythus</name>
    <dbReference type="NCBI Taxonomy" id="28112"/>
    <lineage>
        <taxon>Bacteria</taxon>
        <taxon>Pseudomonadati</taxon>
        <taxon>Bacteroidota</taxon>
        <taxon>Bacteroidia</taxon>
        <taxon>Bacteroidales</taxon>
        <taxon>Tannerellaceae</taxon>
        <taxon>Tannerella</taxon>
    </lineage>
</organism>
<reference evidence="1 2" key="1">
    <citation type="submission" date="2017-09" db="EMBL/GenBank/DDBJ databases">
        <title>Phase variable restriction modification systems are present in the genome sequences of periodontal pathogens Prevotella intermedia, Tannerella forsythia and Porphyromonas gingivalis.</title>
        <authorList>
            <person name="Haigh R.D."/>
            <person name="Crawford L."/>
            <person name="Ralph J."/>
            <person name="Wanford J."/>
            <person name="Vartoukian S.R."/>
            <person name="Hijazib K."/>
            <person name="Wade W."/>
            <person name="Oggioni M.R."/>
        </authorList>
    </citation>
    <scope>NUCLEOTIDE SEQUENCE [LARGE SCALE GENOMIC DNA]</scope>
    <source>
        <strain evidence="1 2">WW11663</strain>
    </source>
</reference>
<sequence length="66" mass="7795">MAETKITKRAGFQARNSVLIFIVQKILMDSNKFQSSRKKTKRFSSYFQKCFIITRISYALTARLFH</sequence>
<accession>A0A2A6EB93</accession>
<evidence type="ECO:0000313" key="1">
    <source>
        <dbReference type="EMBL" id="PDP44850.1"/>
    </source>
</evidence>
<proteinExistence type="predicted"/>
<dbReference type="EMBL" id="NSLJ01000003">
    <property type="protein sequence ID" value="PDP44850.1"/>
    <property type="molecule type" value="Genomic_DNA"/>
</dbReference>
<name>A0A2A6EB93_TANFO</name>
<comment type="caution">
    <text evidence="1">The sequence shown here is derived from an EMBL/GenBank/DDBJ whole genome shotgun (WGS) entry which is preliminary data.</text>
</comment>
<protein>
    <submittedName>
        <fullName evidence="1">Uncharacterized protein</fullName>
    </submittedName>
</protein>
<gene>
    <name evidence="1" type="ORF">CLI86_01725</name>
</gene>
<dbReference type="Proteomes" id="UP000219259">
    <property type="component" value="Unassembled WGS sequence"/>
</dbReference>
<evidence type="ECO:0000313" key="2">
    <source>
        <dbReference type="Proteomes" id="UP000219259"/>
    </source>
</evidence>
<dbReference type="AlphaFoldDB" id="A0A2A6EB93"/>